<accession>A0A7X3MLL5</accession>
<dbReference type="Pfam" id="PF01370">
    <property type="entry name" value="Epimerase"/>
    <property type="match status" value="1"/>
</dbReference>
<evidence type="ECO:0000256" key="1">
    <source>
        <dbReference type="ARBA" id="ARBA00007637"/>
    </source>
</evidence>
<dbReference type="CDD" id="cd08946">
    <property type="entry name" value="SDR_e"/>
    <property type="match status" value="1"/>
</dbReference>
<sequence length="277" mass="31739">MTGVKGMIGSRLVGELLKAGHHVIGIDRTGKEVCGKNYARYQADLGDKERIKMIVDTNKVDRFIHLAALAHTEGESDLSWDRYYHVNVKCAKNLFDAAGEKPVLFISTIDVYGFFDGKSIVDGQTELHPVSNYGKSKALAEKACRKLKHYTIFRFSPIYSDEIKRDIQKRYYLKYPNVAYQVGRGTEYEILNVKKAIKSIEAWCNTEPINDIRVIKDSKSMWTPDYIKAERKAGRAKLVLHFPRWIVCCGYVVLKRVFGENEKTYLLNKVVYPLKSK</sequence>
<dbReference type="InterPro" id="IPR001509">
    <property type="entry name" value="Epimerase_deHydtase"/>
</dbReference>
<feature type="domain" description="NAD-dependent epimerase/dehydratase" evidence="2">
    <location>
        <begin position="1"/>
        <end position="162"/>
    </location>
</feature>
<dbReference type="RefSeq" id="WP_159755659.1">
    <property type="nucleotide sequence ID" value="NZ_WUQX01000001.1"/>
</dbReference>
<comment type="caution">
    <text evidence="3">The sequence shown here is derived from an EMBL/GenBank/DDBJ whole genome shotgun (WGS) entry which is preliminary data.</text>
</comment>
<name>A0A7X3MLL5_9FIRM</name>
<organism evidence="3 4">
    <name type="scientific">Sporofaciens musculi</name>
    <dbReference type="NCBI Taxonomy" id="2681861"/>
    <lineage>
        <taxon>Bacteria</taxon>
        <taxon>Bacillati</taxon>
        <taxon>Bacillota</taxon>
        <taxon>Clostridia</taxon>
        <taxon>Lachnospirales</taxon>
        <taxon>Lachnospiraceae</taxon>
        <taxon>Sporofaciens</taxon>
    </lineage>
</organism>
<evidence type="ECO:0000313" key="4">
    <source>
        <dbReference type="Proteomes" id="UP000460412"/>
    </source>
</evidence>
<dbReference type="InterPro" id="IPR036291">
    <property type="entry name" value="NAD(P)-bd_dom_sf"/>
</dbReference>
<dbReference type="SUPFAM" id="SSF51735">
    <property type="entry name" value="NAD(P)-binding Rossmann-fold domains"/>
    <property type="match status" value="1"/>
</dbReference>
<gene>
    <name evidence="3" type="ORF">GN277_26140</name>
</gene>
<dbReference type="Gene3D" id="3.40.50.720">
    <property type="entry name" value="NAD(P)-binding Rossmann-like Domain"/>
    <property type="match status" value="1"/>
</dbReference>
<reference evidence="3 4" key="1">
    <citation type="submission" date="2019-12" db="EMBL/GenBank/DDBJ databases">
        <title>Sporaefaciens musculi gen. nov., sp. nov., a novel bacterium isolated from the caecum of an obese mouse.</title>
        <authorList>
            <person name="Rasmussen T.S."/>
            <person name="Streidl T."/>
            <person name="Hitch T.C.A."/>
            <person name="Wortmann E."/>
            <person name="Deptula P."/>
            <person name="Hansen M."/>
            <person name="Nielsen D.S."/>
            <person name="Clavel T."/>
            <person name="Vogensen F.K."/>
        </authorList>
    </citation>
    <scope>NUCLEOTIDE SEQUENCE [LARGE SCALE GENOMIC DNA]</scope>
    <source>
        <strain evidence="3 4">WCA-9-b2</strain>
    </source>
</reference>
<comment type="similarity">
    <text evidence="1">Belongs to the NAD(P)-dependent epimerase/dehydratase family.</text>
</comment>
<protein>
    <submittedName>
        <fullName evidence="3">NAD-dependent epimerase/dehydratase family protein</fullName>
    </submittedName>
</protein>
<proteinExistence type="inferred from homology"/>
<keyword evidence="4" id="KW-1185">Reference proteome</keyword>
<dbReference type="Proteomes" id="UP000460412">
    <property type="component" value="Unassembled WGS sequence"/>
</dbReference>
<evidence type="ECO:0000313" key="3">
    <source>
        <dbReference type="EMBL" id="MXP78694.1"/>
    </source>
</evidence>
<dbReference type="AlphaFoldDB" id="A0A7X3MLL5"/>
<dbReference type="PANTHER" id="PTHR43000">
    <property type="entry name" value="DTDP-D-GLUCOSE 4,6-DEHYDRATASE-RELATED"/>
    <property type="match status" value="1"/>
</dbReference>
<dbReference type="EMBL" id="WUQX01000001">
    <property type="protein sequence ID" value="MXP78694.1"/>
    <property type="molecule type" value="Genomic_DNA"/>
</dbReference>
<evidence type="ECO:0000259" key="2">
    <source>
        <dbReference type="Pfam" id="PF01370"/>
    </source>
</evidence>